<dbReference type="EC" id="6.1.1.9" evidence="1"/>
<evidence type="ECO:0000259" key="11">
    <source>
        <dbReference type="Pfam" id="PF03793"/>
    </source>
</evidence>
<evidence type="ECO:0000256" key="6">
    <source>
        <dbReference type="ARBA" id="ARBA00023146"/>
    </source>
</evidence>
<accession>K1RWU1</accession>
<dbReference type="InterPro" id="IPR002303">
    <property type="entry name" value="Valyl-tRNA_ligase"/>
</dbReference>
<dbReference type="GO" id="GO:0004832">
    <property type="term" value="F:valine-tRNA ligase activity"/>
    <property type="evidence" value="ECO:0007669"/>
    <property type="project" value="UniProtKB-EC"/>
</dbReference>
<dbReference type="Gene3D" id="3.30.10.20">
    <property type="match status" value="1"/>
</dbReference>
<dbReference type="GO" id="GO:0005524">
    <property type="term" value="F:ATP binding"/>
    <property type="evidence" value="ECO:0007669"/>
    <property type="project" value="UniProtKB-KW"/>
</dbReference>
<evidence type="ECO:0000256" key="9">
    <source>
        <dbReference type="SAM" id="Phobius"/>
    </source>
</evidence>
<reference evidence="12" key="1">
    <citation type="journal article" date="2013" name="Environ. Microbiol.">
        <title>Microbiota from the distal guts of lean and obese adolescents exhibit partial functional redundancy besides clear differences in community structure.</title>
        <authorList>
            <person name="Ferrer M."/>
            <person name="Ruiz A."/>
            <person name="Lanza F."/>
            <person name="Haange S.B."/>
            <person name="Oberbach A."/>
            <person name="Till H."/>
            <person name="Bargiela R."/>
            <person name="Campoy C."/>
            <person name="Segura M.T."/>
            <person name="Richter M."/>
            <person name="von Bergen M."/>
            <person name="Seifert J."/>
            <person name="Suarez A."/>
        </authorList>
    </citation>
    <scope>NUCLEOTIDE SEQUENCE</scope>
</reference>
<name>K1RWU1_9ZZZZ</name>
<keyword evidence="4" id="KW-0067">ATP-binding</keyword>
<organism evidence="12">
    <name type="scientific">human gut metagenome</name>
    <dbReference type="NCBI Taxonomy" id="408170"/>
    <lineage>
        <taxon>unclassified sequences</taxon>
        <taxon>metagenomes</taxon>
        <taxon>organismal metagenomes</taxon>
    </lineage>
</organism>
<dbReference type="InterPro" id="IPR005543">
    <property type="entry name" value="PASTA_dom"/>
</dbReference>
<comment type="caution">
    <text evidence="12">The sequence shown here is derived from an EMBL/GenBank/DDBJ whole genome shotgun (WGS) entry which is preliminary data.</text>
</comment>
<dbReference type="PROSITE" id="PS00178">
    <property type="entry name" value="AA_TRNA_LIGASE_I"/>
    <property type="match status" value="1"/>
</dbReference>
<protein>
    <recommendedName>
        <fullName evidence="1">valine--tRNA ligase</fullName>
        <ecNumber evidence="1">6.1.1.9</ecNumber>
    </recommendedName>
    <alternativeName>
        <fullName evidence="7">Valyl-tRNA synthetase</fullName>
    </alternativeName>
</protein>
<keyword evidence="5" id="KW-0648">Protein biosynthesis</keyword>
<evidence type="ECO:0000259" key="10">
    <source>
        <dbReference type="Pfam" id="PF00133"/>
    </source>
</evidence>
<dbReference type="AlphaFoldDB" id="K1RWU1"/>
<dbReference type="SUPFAM" id="SSF52374">
    <property type="entry name" value="Nucleotidylyl transferase"/>
    <property type="match status" value="1"/>
</dbReference>
<feature type="non-terminal residue" evidence="12">
    <location>
        <position position="1"/>
    </location>
</feature>
<feature type="domain" description="Aminoacyl-tRNA synthetase class Ia" evidence="10">
    <location>
        <begin position="101"/>
        <end position="168"/>
    </location>
</feature>
<evidence type="ECO:0000256" key="7">
    <source>
        <dbReference type="ARBA" id="ARBA00029936"/>
    </source>
</evidence>
<dbReference type="Gene3D" id="3.40.50.620">
    <property type="entry name" value="HUPs"/>
    <property type="match status" value="1"/>
</dbReference>
<evidence type="ECO:0000256" key="5">
    <source>
        <dbReference type="ARBA" id="ARBA00022917"/>
    </source>
</evidence>
<dbReference type="GO" id="GO:0006438">
    <property type="term" value="P:valyl-tRNA aminoacylation"/>
    <property type="evidence" value="ECO:0007669"/>
    <property type="project" value="InterPro"/>
</dbReference>
<sequence length="175" mass="19179">DDEDVDIDDEDNDKLDLIMKIIGIGIAVIILIVTIFVIVKLVGSTKSHKNENTETVSTTEETVSTANSKDTVTVPKVEGMTKDDAVKALNDVGLGYKQVVQSSTYTIVIPPPNITGRLHMGHALDETLQDILIRYKRMTGFNALWVPGTDHASIATEAKIVAKLKEEGITKEDFR</sequence>
<keyword evidence="6" id="KW-0030">Aminoacyl-tRNA synthetase</keyword>
<keyword evidence="9" id="KW-1133">Transmembrane helix</keyword>
<keyword evidence="2 12" id="KW-0436">Ligase</keyword>
<dbReference type="InterPro" id="IPR001412">
    <property type="entry name" value="aa-tRNA-synth_I_CS"/>
</dbReference>
<evidence type="ECO:0000256" key="4">
    <source>
        <dbReference type="ARBA" id="ARBA00022840"/>
    </source>
</evidence>
<evidence type="ECO:0000313" key="12">
    <source>
        <dbReference type="EMBL" id="EKC47759.1"/>
    </source>
</evidence>
<dbReference type="InterPro" id="IPR002300">
    <property type="entry name" value="aa-tRNA-synth_Ia"/>
</dbReference>
<dbReference type="Pfam" id="PF00133">
    <property type="entry name" value="tRNA-synt_1"/>
    <property type="match status" value="1"/>
</dbReference>
<dbReference type="EMBL" id="AJWY01013208">
    <property type="protein sequence ID" value="EKC47759.1"/>
    <property type="molecule type" value="Genomic_DNA"/>
</dbReference>
<feature type="domain" description="PASTA" evidence="11">
    <location>
        <begin position="72"/>
        <end position="99"/>
    </location>
</feature>
<feature type="region of interest" description="Disordered" evidence="8">
    <location>
        <begin position="49"/>
        <end position="69"/>
    </location>
</feature>
<dbReference type="PANTHER" id="PTHR11946:SF93">
    <property type="entry name" value="VALINE--TRNA LIGASE, CHLOROPLASTIC_MITOCHONDRIAL 2"/>
    <property type="match status" value="1"/>
</dbReference>
<evidence type="ECO:0000256" key="1">
    <source>
        <dbReference type="ARBA" id="ARBA00013169"/>
    </source>
</evidence>
<evidence type="ECO:0000256" key="8">
    <source>
        <dbReference type="SAM" id="MobiDB-lite"/>
    </source>
</evidence>
<keyword evidence="3" id="KW-0547">Nucleotide-binding</keyword>
<dbReference type="PANTHER" id="PTHR11946">
    <property type="entry name" value="VALYL-TRNA SYNTHETASES"/>
    <property type="match status" value="1"/>
</dbReference>
<evidence type="ECO:0000256" key="2">
    <source>
        <dbReference type="ARBA" id="ARBA00022598"/>
    </source>
</evidence>
<dbReference type="CDD" id="cd06577">
    <property type="entry name" value="PASTA_pknB"/>
    <property type="match status" value="1"/>
</dbReference>
<gene>
    <name evidence="12" type="ORF">LEA_19218</name>
</gene>
<feature type="transmembrane region" description="Helical" evidence="9">
    <location>
        <begin position="17"/>
        <end position="39"/>
    </location>
</feature>
<keyword evidence="9" id="KW-0812">Transmembrane</keyword>
<feature type="compositionally biased region" description="Low complexity" evidence="8">
    <location>
        <begin position="53"/>
        <end position="65"/>
    </location>
</feature>
<evidence type="ECO:0000256" key="3">
    <source>
        <dbReference type="ARBA" id="ARBA00022741"/>
    </source>
</evidence>
<dbReference type="GO" id="GO:0005829">
    <property type="term" value="C:cytosol"/>
    <property type="evidence" value="ECO:0007669"/>
    <property type="project" value="TreeGrafter"/>
</dbReference>
<dbReference type="Pfam" id="PF03793">
    <property type="entry name" value="PASTA"/>
    <property type="match status" value="1"/>
</dbReference>
<proteinExistence type="predicted"/>
<keyword evidence="9" id="KW-0472">Membrane</keyword>
<dbReference type="InterPro" id="IPR014729">
    <property type="entry name" value="Rossmann-like_a/b/a_fold"/>
</dbReference>